<accession>A0A9P7K884</accession>
<dbReference type="InterPro" id="IPR019826">
    <property type="entry name" value="Carboxylesterase_B_AS"/>
</dbReference>
<feature type="signal peptide" evidence="3">
    <location>
        <begin position="1"/>
        <end position="19"/>
    </location>
</feature>
<dbReference type="InterPro" id="IPR029058">
    <property type="entry name" value="AB_hydrolase_fold"/>
</dbReference>
<name>A0A9P7K884_9AGAR</name>
<dbReference type="AlphaFoldDB" id="A0A9P7K884"/>
<dbReference type="Gene3D" id="3.40.50.1820">
    <property type="entry name" value="alpha/beta hydrolase"/>
    <property type="match status" value="2"/>
</dbReference>
<evidence type="ECO:0000259" key="4">
    <source>
        <dbReference type="Pfam" id="PF00135"/>
    </source>
</evidence>
<sequence>MWLSGSFLFSAILFNTAYSQTVVAPPIIDLGYAKYLGNRSYPDTVAYLGLPYAEPPLGERRFRAPVPLNTKRISLEANGAVINATNHELEGYVYGNPANWPFDHWIHQSPNVVIVSIYYRLSSFGFLSTPELSDSKLGDLNAGFKDQVEALRWIKRNIATFGGNPNKVTIDGVSAGGSSVELHLVANERERLFSGAIAQSVYRTTVPTPEEQKPLFEFYAERAGCGKGNVAAKLACLRSASVTALARAQDAAIIEEVAPYRRFIPVVDGKLITDFPTRSITSGKFLPVPLMIGRVIASTNETLLGGLNDLHLALKYVCPSVTAKDVAELYDRSIMAQAFSKKTKTWTYRYNEHKPVSSIPGVGHAAENWMMFVGTNPGYNGTTEYTPVNDIQRSFAEELIAYWLSFVRSGDPNTHKLARSPVWPTYDSKKPGRIVLQQAATSDKGSSGSWAEYEDKSETQQCAVIAGQVAHQEN</sequence>
<dbReference type="EC" id="3.1.1.-" evidence="3"/>
<gene>
    <name evidence="5" type="ORF">H0H81_012036</name>
</gene>
<dbReference type="Pfam" id="PF00135">
    <property type="entry name" value="COesterase"/>
    <property type="match status" value="2"/>
</dbReference>
<evidence type="ECO:0000256" key="3">
    <source>
        <dbReference type="RuleBase" id="RU361235"/>
    </source>
</evidence>
<reference evidence="5" key="2">
    <citation type="submission" date="2021-10" db="EMBL/GenBank/DDBJ databases">
        <title>Phylogenomics reveals ancestral predisposition of the termite-cultivated fungus Termitomyces towards a domesticated lifestyle.</title>
        <authorList>
            <person name="Auxier B."/>
            <person name="Grum-Grzhimaylo A."/>
            <person name="Cardenas M.E."/>
            <person name="Lodge J.D."/>
            <person name="Laessoe T."/>
            <person name="Pedersen O."/>
            <person name="Smith M.E."/>
            <person name="Kuyper T.W."/>
            <person name="Franco-Molano E.A."/>
            <person name="Baroni T.J."/>
            <person name="Aanen D.K."/>
        </authorList>
    </citation>
    <scope>NUCLEOTIDE SEQUENCE</scope>
    <source>
        <strain evidence="5">D49</strain>
    </source>
</reference>
<evidence type="ECO:0000256" key="2">
    <source>
        <dbReference type="ARBA" id="ARBA00022801"/>
    </source>
</evidence>
<keyword evidence="6" id="KW-1185">Reference proteome</keyword>
<dbReference type="EMBL" id="JABCKI010005757">
    <property type="protein sequence ID" value="KAG5638536.1"/>
    <property type="molecule type" value="Genomic_DNA"/>
</dbReference>
<dbReference type="InterPro" id="IPR050309">
    <property type="entry name" value="Type-B_Carboxylest/Lipase"/>
</dbReference>
<feature type="chain" id="PRO_5040533443" description="Carboxylic ester hydrolase" evidence="3">
    <location>
        <begin position="20"/>
        <end position="474"/>
    </location>
</feature>
<proteinExistence type="inferred from homology"/>
<feature type="domain" description="Carboxylesterase type B" evidence="4">
    <location>
        <begin position="106"/>
        <end position="294"/>
    </location>
</feature>
<dbReference type="PROSITE" id="PS00122">
    <property type="entry name" value="CARBOXYLESTERASE_B_1"/>
    <property type="match status" value="1"/>
</dbReference>
<dbReference type="GO" id="GO:0016787">
    <property type="term" value="F:hydrolase activity"/>
    <property type="evidence" value="ECO:0007669"/>
    <property type="project" value="UniProtKB-KW"/>
</dbReference>
<protein>
    <recommendedName>
        <fullName evidence="3">Carboxylic ester hydrolase</fullName>
        <ecNumber evidence="3">3.1.1.-</ecNumber>
    </recommendedName>
</protein>
<evidence type="ECO:0000313" key="5">
    <source>
        <dbReference type="EMBL" id="KAG5638536.1"/>
    </source>
</evidence>
<dbReference type="Proteomes" id="UP000717328">
    <property type="component" value="Unassembled WGS sequence"/>
</dbReference>
<comment type="similarity">
    <text evidence="1 3">Belongs to the type-B carboxylesterase/lipase family.</text>
</comment>
<keyword evidence="3" id="KW-0732">Signal</keyword>
<keyword evidence="2 3" id="KW-0378">Hydrolase</keyword>
<dbReference type="OrthoDB" id="408631at2759"/>
<organism evidence="5 6">
    <name type="scientific">Sphagnurus paluster</name>
    <dbReference type="NCBI Taxonomy" id="117069"/>
    <lineage>
        <taxon>Eukaryota</taxon>
        <taxon>Fungi</taxon>
        <taxon>Dikarya</taxon>
        <taxon>Basidiomycota</taxon>
        <taxon>Agaricomycotina</taxon>
        <taxon>Agaricomycetes</taxon>
        <taxon>Agaricomycetidae</taxon>
        <taxon>Agaricales</taxon>
        <taxon>Tricholomatineae</taxon>
        <taxon>Lyophyllaceae</taxon>
        <taxon>Sphagnurus</taxon>
    </lineage>
</organism>
<dbReference type="PANTHER" id="PTHR11559">
    <property type="entry name" value="CARBOXYLESTERASE"/>
    <property type="match status" value="1"/>
</dbReference>
<evidence type="ECO:0000256" key="1">
    <source>
        <dbReference type="ARBA" id="ARBA00005964"/>
    </source>
</evidence>
<feature type="domain" description="Carboxylesterase type B" evidence="4">
    <location>
        <begin position="333"/>
        <end position="439"/>
    </location>
</feature>
<comment type="caution">
    <text evidence="5">The sequence shown here is derived from an EMBL/GenBank/DDBJ whole genome shotgun (WGS) entry which is preliminary data.</text>
</comment>
<dbReference type="SUPFAM" id="SSF53474">
    <property type="entry name" value="alpha/beta-Hydrolases"/>
    <property type="match status" value="1"/>
</dbReference>
<evidence type="ECO:0000313" key="6">
    <source>
        <dbReference type="Proteomes" id="UP000717328"/>
    </source>
</evidence>
<reference evidence="5" key="1">
    <citation type="submission" date="2021-02" db="EMBL/GenBank/DDBJ databases">
        <authorList>
            <person name="Nieuwenhuis M."/>
            <person name="Van De Peppel L.J.J."/>
        </authorList>
    </citation>
    <scope>NUCLEOTIDE SEQUENCE</scope>
    <source>
        <strain evidence="5">D49</strain>
    </source>
</reference>
<dbReference type="InterPro" id="IPR002018">
    <property type="entry name" value="CarbesteraseB"/>
</dbReference>